<evidence type="ECO:0000313" key="5">
    <source>
        <dbReference type="Proteomes" id="UP000001542"/>
    </source>
</evidence>
<gene>
    <name evidence="4" type="ORF">TVAG_197280</name>
</gene>
<dbReference type="RefSeq" id="XP_001317650.1">
    <property type="nucleotide sequence ID" value="XM_001317615.1"/>
</dbReference>
<name>A2EPJ8_TRIV3</name>
<dbReference type="InterPro" id="IPR012677">
    <property type="entry name" value="Nucleotide-bd_a/b_plait_sf"/>
</dbReference>
<keyword evidence="1" id="KW-0694">RNA-binding</keyword>
<evidence type="ECO:0000256" key="1">
    <source>
        <dbReference type="PROSITE-ProRule" id="PRU00176"/>
    </source>
</evidence>
<dbReference type="PROSITE" id="PS50102">
    <property type="entry name" value="RRM"/>
    <property type="match status" value="1"/>
</dbReference>
<feature type="compositionally biased region" description="Polar residues" evidence="2">
    <location>
        <begin position="1"/>
        <end position="11"/>
    </location>
</feature>
<keyword evidence="5" id="KW-1185">Reference proteome</keyword>
<dbReference type="Gene3D" id="3.30.70.330">
    <property type="match status" value="1"/>
</dbReference>
<dbReference type="GO" id="GO:0016607">
    <property type="term" value="C:nuclear speck"/>
    <property type="evidence" value="ECO:0000318"/>
    <property type="project" value="GO_Central"/>
</dbReference>
<accession>A2EPJ8</accession>
<dbReference type="Pfam" id="PF00076">
    <property type="entry name" value="RRM_1"/>
    <property type="match status" value="1"/>
</dbReference>
<evidence type="ECO:0000256" key="2">
    <source>
        <dbReference type="SAM" id="MobiDB-lite"/>
    </source>
</evidence>
<organism evidence="4 5">
    <name type="scientific">Trichomonas vaginalis (strain ATCC PRA-98 / G3)</name>
    <dbReference type="NCBI Taxonomy" id="412133"/>
    <lineage>
        <taxon>Eukaryota</taxon>
        <taxon>Metamonada</taxon>
        <taxon>Parabasalia</taxon>
        <taxon>Trichomonadida</taxon>
        <taxon>Trichomonadidae</taxon>
        <taxon>Trichomonas</taxon>
    </lineage>
</organism>
<feature type="domain" description="RRM" evidence="3">
    <location>
        <begin position="122"/>
        <end position="194"/>
    </location>
</feature>
<feature type="region of interest" description="Disordered" evidence="2">
    <location>
        <begin position="1"/>
        <end position="51"/>
    </location>
</feature>
<dbReference type="InterPro" id="IPR000504">
    <property type="entry name" value="RRM_dom"/>
</dbReference>
<dbReference type="OrthoDB" id="5970at2759"/>
<reference evidence="4" key="1">
    <citation type="submission" date="2006-10" db="EMBL/GenBank/DDBJ databases">
        <authorList>
            <person name="Amadeo P."/>
            <person name="Zhao Q."/>
            <person name="Wortman J."/>
            <person name="Fraser-Liggett C."/>
            <person name="Carlton J."/>
        </authorList>
    </citation>
    <scope>NUCLEOTIDE SEQUENCE</scope>
    <source>
        <strain evidence="4">G3</strain>
    </source>
</reference>
<evidence type="ECO:0000259" key="3">
    <source>
        <dbReference type="PROSITE" id="PS50102"/>
    </source>
</evidence>
<dbReference type="InterPro" id="IPR035979">
    <property type="entry name" value="RBD_domain_sf"/>
</dbReference>
<dbReference type="InParanoid" id="A2EPJ8"/>
<dbReference type="VEuPathDB" id="TrichDB:TVAG_197280"/>
<sequence length="233" mass="27244">MTSNNNDQYDQNGPMDDDQQQDKGDYNQNPNNGDADQPEEVYQSFFGPPVNGRKEDTQALILREGFTGMYNLQVYDKHCFVRFHTKSEFEAFNKHFDNFVYEGVKMFATESKKRLIQYPPCTRICVSNFGRKRPTDRELYFKMSPYGYVKHISMKQRYAFVDFDTVEDAKAVMEALGPNSNQQDFHMSLEYCQEAPKTDFTGMVLPLTEIFKPDHEFWQKLVSTIQGRSKAYN</sequence>
<dbReference type="Proteomes" id="UP000001542">
    <property type="component" value="Unassembled WGS sequence"/>
</dbReference>
<dbReference type="AlphaFoldDB" id="A2EPJ8"/>
<evidence type="ECO:0000313" key="4">
    <source>
        <dbReference type="EMBL" id="EAY05427.1"/>
    </source>
</evidence>
<proteinExistence type="predicted"/>
<dbReference type="VEuPathDB" id="TrichDB:TVAGG3_0599920"/>
<dbReference type="SUPFAM" id="SSF54928">
    <property type="entry name" value="RNA-binding domain, RBD"/>
    <property type="match status" value="1"/>
</dbReference>
<reference evidence="4" key="2">
    <citation type="journal article" date="2007" name="Science">
        <title>Draft genome sequence of the sexually transmitted pathogen Trichomonas vaginalis.</title>
        <authorList>
            <person name="Carlton J.M."/>
            <person name="Hirt R.P."/>
            <person name="Silva J.C."/>
            <person name="Delcher A.L."/>
            <person name="Schatz M."/>
            <person name="Zhao Q."/>
            <person name="Wortman J.R."/>
            <person name="Bidwell S.L."/>
            <person name="Alsmark U.C.M."/>
            <person name="Besteiro S."/>
            <person name="Sicheritz-Ponten T."/>
            <person name="Noel C.J."/>
            <person name="Dacks J.B."/>
            <person name="Foster P.G."/>
            <person name="Simillion C."/>
            <person name="Van de Peer Y."/>
            <person name="Miranda-Saavedra D."/>
            <person name="Barton G.J."/>
            <person name="Westrop G.D."/>
            <person name="Mueller S."/>
            <person name="Dessi D."/>
            <person name="Fiori P.L."/>
            <person name="Ren Q."/>
            <person name="Paulsen I."/>
            <person name="Zhang H."/>
            <person name="Bastida-Corcuera F.D."/>
            <person name="Simoes-Barbosa A."/>
            <person name="Brown M.T."/>
            <person name="Hayes R.D."/>
            <person name="Mukherjee M."/>
            <person name="Okumura C.Y."/>
            <person name="Schneider R."/>
            <person name="Smith A.J."/>
            <person name="Vanacova S."/>
            <person name="Villalvazo M."/>
            <person name="Haas B.J."/>
            <person name="Pertea M."/>
            <person name="Feldblyum T.V."/>
            <person name="Utterback T.R."/>
            <person name="Shu C.L."/>
            <person name="Osoegawa K."/>
            <person name="de Jong P.J."/>
            <person name="Hrdy I."/>
            <person name="Horvathova L."/>
            <person name="Zubacova Z."/>
            <person name="Dolezal P."/>
            <person name="Malik S.B."/>
            <person name="Logsdon J.M. Jr."/>
            <person name="Henze K."/>
            <person name="Gupta A."/>
            <person name="Wang C.C."/>
            <person name="Dunne R.L."/>
            <person name="Upcroft J.A."/>
            <person name="Upcroft P."/>
            <person name="White O."/>
            <person name="Salzberg S.L."/>
            <person name="Tang P."/>
            <person name="Chiu C.-H."/>
            <person name="Lee Y.-S."/>
            <person name="Embley T.M."/>
            <person name="Coombs G.H."/>
            <person name="Mottram J.C."/>
            <person name="Tachezy J."/>
            <person name="Fraser-Liggett C.M."/>
            <person name="Johnson P.J."/>
        </authorList>
    </citation>
    <scope>NUCLEOTIDE SEQUENCE [LARGE SCALE GENOMIC DNA]</scope>
    <source>
        <strain evidence="4">G3</strain>
    </source>
</reference>
<dbReference type="EMBL" id="DS113449">
    <property type="protein sequence ID" value="EAY05427.1"/>
    <property type="molecule type" value="Genomic_DNA"/>
</dbReference>
<dbReference type="SMR" id="A2EPJ8"/>
<dbReference type="GO" id="GO:0000381">
    <property type="term" value="P:regulation of alternative mRNA splicing, via spliceosome"/>
    <property type="evidence" value="ECO:0000318"/>
    <property type="project" value="GO_Central"/>
</dbReference>
<dbReference type="GO" id="GO:0003729">
    <property type="term" value="F:mRNA binding"/>
    <property type="evidence" value="ECO:0000318"/>
    <property type="project" value="GO_Central"/>
</dbReference>
<dbReference type="KEGG" id="tva:4763293"/>
<protein>
    <recommendedName>
        <fullName evidence="3">RRM domain-containing protein</fullName>
    </recommendedName>
</protein>